<protein>
    <submittedName>
        <fullName evidence="2">Gluconate 2-dehydrogenase subunit 3 family protein</fullName>
    </submittedName>
</protein>
<organism evidence="2 3">
    <name type="scientific">Humibacter ginsenosidimutans</name>
    <dbReference type="NCBI Taxonomy" id="2599293"/>
    <lineage>
        <taxon>Bacteria</taxon>
        <taxon>Bacillati</taxon>
        <taxon>Actinomycetota</taxon>
        <taxon>Actinomycetes</taxon>
        <taxon>Micrococcales</taxon>
        <taxon>Microbacteriaceae</taxon>
        <taxon>Humibacter</taxon>
    </lineage>
</organism>
<dbReference type="KEGG" id="huw:FPZ11_10600"/>
<evidence type="ECO:0000313" key="2">
    <source>
        <dbReference type="EMBL" id="QDZ15159.1"/>
    </source>
</evidence>
<feature type="compositionally biased region" description="Basic and acidic residues" evidence="1">
    <location>
        <begin position="210"/>
        <end position="232"/>
    </location>
</feature>
<evidence type="ECO:0000256" key="1">
    <source>
        <dbReference type="SAM" id="MobiDB-lite"/>
    </source>
</evidence>
<dbReference type="AlphaFoldDB" id="A0A5B8M538"/>
<dbReference type="RefSeq" id="WP_146320743.1">
    <property type="nucleotide sequence ID" value="NZ_CP042305.1"/>
</dbReference>
<feature type="region of interest" description="Disordered" evidence="1">
    <location>
        <begin position="210"/>
        <end position="249"/>
    </location>
</feature>
<dbReference type="Pfam" id="PF13618">
    <property type="entry name" value="Gluconate_2-dh3"/>
    <property type="match status" value="1"/>
</dbReference>
<proteinExistence type="predicted"/>
<accession>A0A5B8M538</accession>
<dbReference type="EMBL" id="CP042305">
    <property type="protein sequence ID" value="QDZ15159.1"/>
    <property type="molecule type" value="Genomic_DNA"/>
</dbReference>
<gene>
    <name evidence="2" type="ORF">FPZ11_10600</name>
</gene>
<sequence>MTERRRRGGAQPTSLPLSKENGGGRYPGFDVMAQQKHWDTATRAAIHARLHGQPAVRFFTQLEEATAKCLLDRLVGQRAEPGDTTVDLVRMVDTRLAENQTDGWHYDTMPRDSQAWRQSLEALNEDAHARFGRDFAECAYDDQRELIEAVRTWESDRWHDLPPAQVWSLWTRYAATAFYSHPAVWNEIGFGGPAYPRGYKNLGVDKLEPFEVRDARPSDDPLRRPGEARDGRSGVTRSTGRAGRGKESG</sequence>
<keyword evidence="3" id="KW-1185">Reference proteome</keyword>
<feature type="region of interest" description="Disordered" evidence="1">
    <location>
        <begin position="1"/>
        <end position="27"/>
    </location>
</feature>
<reference evidence="2 3" key="1">
    <citation type="submission" date="2019-07" db="EMBL/GenBank/DDBJ databases">
        <title>Full genome sequence of Humibacter sp. WJ7-1.</title>
        <authorList>
            <person name="Im W.-T."/>
        </authorList>
    </citation>
    <scope>NUCLEOTIDE SEQUENCE [LARGE SCALE GENOMIC DNA]</scope>
    <source>
        <strain evidence="2 3">WJ7-1</strain>
    </source>
</reference>
<dbReference type="Proteomes" id="UP000320216">
    <property type="component" value="Chromosome"/>
</dbReference>
<dbReference type="InterPro" id="IPR027056">
    <property type="entry name" value="Gluconate_2DH_su3"/>
</dbReference>
<evidence type="ECO:0000313" key="3">
    <source>
        <dbReference type="Proteomes" id="UP000320216"/>
    </source>
</evidence>
<dbReference type="OrthoDB" id="63962at2"/>
<name>A0A5B8M538_9MICO</name>